<keyword evidence="2 7" id="KW-0489">Methyltransferase</keyword>
<dbReference type="PANTHER" id="PTHR43667:SF1">
    <property type="entry name" value="CYCLOPROPANE-FATTY-ACYL-PHOSPHOLIPID SYNTHASE"/>
    <property type="match status" value="1"/>
</dbReference>
<keyword evidence="8" id="KW-1185">Reference proteome</keyword>
<evidence type="ECO:0000313" key="8">
    <source>
        <dbReference type="Proteomes" id="UP001501237"/>
    </source>
</evidence>
<name>A0ABP6QH47_9ACTN</name>
<evidence type="ECO:0000256" key="1">
    <source>
        <dbReference type="ARBA" id="ARBA00010815"/>
    </source>
</evidence>
<accession>A0ABP6QH47</accession>
<comment type="caution">
    <text evidence="7">The sequence shown here is derived from an EMBL/GenBank/DDBJ whole genome shotgun (WGS) entry which is preliminary data.</text>
</comment>
<keyword evidence="3" id="KW-0808">Transferase</keyword>
<proteinExistence type="inferred from homology"/>
<dbReference type="PANTHER" id="PTHR43667">
    <property type="entry name" value="CYCLOPROPANE-FATTY-ACYL-PHOSPHOLIPID SYNTHASE"/>
    <property type="match status" value="1"/>
</dbReference>
<evidence type="ECO:0000256" key="2">
    <source>
        <dbReference type="ARBA" id="ARBA00022603"/>
    </source>
</evidence>
<evidence type="ECO:0000259" key="6">
    <source>
        <dbReference type="Pfam" id="PF08242"/>
    </source>
</evidence>
<dbReference type="EMBL" id="BAAAUV010000017">
    <property type="protein sequence ID" value="GAA3227889.1"/>
    <property type="molecule type" value="Genomic_DNA"/>
</dbReference>
<evidence type="ECO:0000256" key="4">
    <source>
        <dbReference type="ARBA" id="ARBA00022691"/>
    </source>
</evidence>
<evidence type="ECO:0000256" key="5">
    <source>
        <dbReference type="ARBA" id="ARBA00023098"/>
    </source>
</evidence>
<reference evidence="8" key="1">
    <citation type="journal article" date="2019" name="Int. J. Syst. Evol. Microbiol.">
        <title>The Global Catalogue of Microorganisms (GCM) 10K type strain sequencing project: providing services to taxonomists for standard genome sequencing and annotation.</title>
        <authorList>
            <consortium name="The Broad Institute Genomics Platform"/>
            <consortium name="The Broad Institute Genome Sequencing Center for Infectious Disease"/>
            <person name="Wu L."/>
            <person name="Ma J."/>
        </authorList>
    </citation>
    <scope>NUCLEOTIDE SEQUENCE [LARGE SCALE GENOMIC DNA]</scope>
    <source>
        <strain evidence="8">JCM 9377</strain>
    </source>
</reference>
<keyword evidence="4" id="KW-0949">S-adenosyl-L-methionine</keyword>
<keyword evidence="5" id="KW-0443">Lipid metabolism</keyword>
<gene>
    <name evidence="7" type="ORF">GCM10010468_56970</name>
</gene>
<feature type="domain" description="Methyltransferase type 12" evidence="6">
    <location>
        <begin position="101"/>
        <end position="202"/>
    </location>
</feature>
<dbReference type="RefSeq" id="WP_344834291.1">
    <property type="nucleotide sequence ID" value="NZ_BAAAUV010000017.1"/>
</dbReference>
<dbReference type="GO" id="GO:0008168">
    <property type="term" value="F:methyltransferase activity"/>
    <property type="evidence" value="ECO:0007669"/>
    <property type="project" value="UniProtKB-KW"/>
</dbReference>
<organism evidence="7 8">
    <name type="scientific">Actinocorallia longicatena</name>
    <dbReference type="NCBI Taxonomy" id="111803"/>
    <lineage>
        <taxon>Bacteria</taxon>
        <taxon>Bacillati</taxon>
        <taxon>Actinomycetota</taxon>
        <taxon>Actinomycetes</taxon>
        <taxon>Streptosporangiales</taxon>
        <taxon>Thermomonosporaceae</taxon>
        <taxon>Actinocorallia</taxon>
    </lineage>
</organism>
<dbReference type="Pfam" id="PF08242">
    <property type="entry name" value="Methyltransf_12"/>
    <property type="match status" value="1"/>
</dbReference>
<dbReference type="Gene3D" id="3.40.50.150">
    <property type="entry name" value="Vaccinia Virus protein VP39"/>
    <property type="match status" value="1"/>
</dbReference>
<comment type="similarity">
    <text evidence="1">Belongs to the CFA/CMAS family.</text>
</comment>
<evidence type="ECO:0000256" key="3">
    <source>
        <dbReference type="ARBA" id="ARBA00022679"/>
    </source>
</evidence>
<dbReference type="InterPro" id="IPR050723">
    <property type="entry name" value="CFA/CMAS"/>
</dbReference>
<dbReference type="InterPro" id="IPR029063">
    <property type="entry name" value="SAM-dependent_MTases_sf"/>
</dbReference>
<protein>
    <submittedName>
        <fullName evidence="7">Class I SAM-dependent methyltransferase</fullName>
    </submittedName>
</protein>
<dbReference type="CDD" id="cd02440">
    <property type="entry name" value="AdoMet_MTases"/>
    <property type="match status" value="1"/>
</dbReference>
<sequence length="261" mass="29797">MVREADFVKKNRSSLSHKISFAVKNPGKVPRYARRLARDTWLKWRTGDDHLAYYAAVMKSDTARNPEAAVGSQTHGRWVALGKMQFTYLKKHGLVPSQTMLEIGCGNLRAGRLFIEYLDTGNYSGIDISRDILKAARRTLAEYGIEAKRPSLSLVSDNRFSAFPDAAFDVIHAHSVYSHCPINVIEECFVHVGRILKPSGHFDFTFDRTEGEEHQVLNEDFYYRTETLVALAEKHGLKAEFMQDWEELKHNQSKIRITHPA</sequence>
<evidence type="ECO:0000313" key="7">
    <source>
        <dbReference type="EMBL" id="GAA3227889.1"/>
    </source>
</evidence>
<dbReference type="SUPFAM" id="SSF53335">
    <property type="entry name" value="S-adenosyl-L-methionine-dependent methyltransferases"/>
    <property type="match status" value="1"/>
</dbReference>
<dbReference type="InterPro" id="IPR013217">
    <property type="entry name" value="Methyltransf_12"/>
</dbReference>
<dbReference type="GO" id="GO:0032259">
    <property type="term" value="P:methylation"/>
    <property type="evidence" value="ECO:0007669"/>
    <property type="project" value="UniProtKB-KW"/>
</dbReference>
<dbReference type="Proteomes" id="UP001501237">
    <property type="component" value="Unassembled WGS sequence"/>
</dbReference>